<dbReference type="EMBL" id="MU394280">
    <property type="protein sequence ID" value="KAI6093826.1"/>
    <property type="molecule type" value="Genomic_DNA"/>
</dbReference>
<dbReference type="Proteomes" id="UP001497680">
    <property type="component" value="Unassembled WGS sequence"/>
</dbReference>
<sequence length="197" mass="21399">MTENAQNGAGGASNGDQQAAIAEYAKQRQNLKALLAKRKQHDRQLSQLEQNIVELEAKYLANTRYGNIVKGFDNYIKGTSAAAQRKQGELKEEDYIWSRSSLSHNALHPDNIEAASTASTPGAPTPVSTSFANSKDKDSGSNQPTPTSATEKASGKSGKPSKKRTLSKKEKDADVEDSETDTRETKKVRTNFGLARK</sequence>
<protein>
    <submittedName>
        <fullName evidence="1">NuA4-domain-containing protein</fullName>
    </submittedName>
</protein>
<comment type="caution">
    <text evidence="1">The sequence shown here is derived from an EMBL/GenBank/DDBJ whole genome shotgun (WGS) entry which is preliminary data.</text>
</comment>
<proteinExistence type="predicted"/>
<evidence type="ECO:0000313" key="2">
    <source>
        <dbReference type="Proteomes" id="UP001497680"/>
    </source>
</evidence>
<evidence type="ECO:0000313" key="1">
    <source>
        <dbReference type="EMBL" id="KAI6093826.1"/>
    </source>
</evidence>
<keyword evidence="2" id="KW-1185">Reference proteome</keyword>
<reference evidence="1 2" key="1">
    <citation type="journal article" date="2022" name="New Phytol.">
        <title>Ecological generalism drives hyperdiversity of secondary metabolite gene clusters in xylarialean endophytes.</title>
        <authorList>
            <person name="Franco M.E.E."/>
            <person name="Wisecaver J.H."/>
            <person name="Arnold A.E."/>
            <person name="Ju Y.M."/>
            <person name="Slot J.C."/>
            <person name="Ahrendt S."/>
            <person name="Moore L.P."/>
            <person name="Eastman K.E."/>
            <person name="Scott K."/>
            <person name="Konkel Z."/>
            <person name="Mondo S.J."/>
            <person name="Kuo A."/>
            <person name="Hayes R.D."/>
            <person name="Haridas S."/>
            <person name="Andreopoulos B."/>
            <person name="Riley R."/>
            <person name="LaButti K."/>
            <person name="Pangilinan J."/>
            <person name="Lipzen A."/>
            <person name="Amirebrahimi M."/>
            <person name="Yan J."/>
            <person name="Adam C."/>
            <person name="Keymanesh K."/>
            <person name="Ng V."/>
            <person name="Louie K."/>
            <person name="Northen T."/>
            <person name="Drula E."/>
            <person name="Henrissat B."/>
            <person name="Hsieh H.M."/>
            <person name="Youens-Clark K."/>
            <person name="Lutzoni F."/>
            <person name="Miadlikowska J."/>
            <person name="Eastwood D.C."/>
            <person name="Hamelin R.C."/>
            <person name="Grigoriev I.V."/>
            <person name="U'Ren J.M."/>
        </authorList>
    </citation>
    <scope>NUCLEOTIDE SEQUENCE [LARGE SCALE GENOMIC DNA]</scope>
    <source>
        <strain evidence="1 2">ER1909</strain>
    </source>
</reference>
<gene>
    <name evidence="1" type="ORF">F4821DRAFT_5717</name>
</gene>
<accession>A0ACC0DLR3</accession>
<name>A0ACC0DLR3_9PEZI</name>
<organism evidence="1 2">
    <name type="scientific">Hypoxylon rubiginosum</name>
    <dbReference type="NCBI Taxonomy" id="110542"/>
    <lineage>
        <taxon>Eukaryota</taxon>
        <taxon>Fungi</taxon>
        <taxon>Dikarya</taxon>
        <taxon>Ascomycota</taxon>
        <taxon>Pezizomycotina</taxon>
        <taxon>Sordariomycetes</taxon>
        <taxon>Xylariomycetidae</taxon>
        <taxon>Xylariales</taxon>
        <taxon>Hypoxylaceae</taxon>
        <taxon>Hypoxylon</taxon>
    </lineage>
</organism>